<dbReference type="InterPro" id="IPR051797">
    <property type="entry name" value="TrmB-like"/>
</dbReference>
<dbReference type="GO" id="GO:0006355">
    <property type="term" value="P:regulation of DNA-templated transcription"/>
    <property type="evidence" value="ECO:0007669"/>
    <property type="project" value="InterPro"/>
</dbReference>
<evidence type="ECO:0000313" key="2">
    <source>
        <dbReference type="EMBL" id="MBU7598416.1"/>
    </source>
</evidence>
<reference evidence="2" key="1">
    <citation type="submission" date="2021-06" db="EMBL/GenBank/DDBJ databases">
        <title>Sequencing of actinobacteria type strains.</title>
        <authorList>
            <person name="Nguyen G.-S."/>
            <person name="Wentzel A."/>
        </authorList>
    </citation>
    <scope>NUCLEOTIDE SEQUENCE</scope>
    <source>
        <strain evidence="2">P38-E01</strain>
    </source>
</reference>
<dbReference type="AlphaFoldDB" id="A0A949N8D0"/>
<protein>
    <submittedName>
        <fullName evidence="2">LuxR family transcriptional regulator</fullName>
    </submittedName>
</protein>
<dbReference type="InterPro" id="IPR000792">
    <property type="entry name" value="Tscrpt_reg_LuxR_C"/>
</dbReference>
<name>A0A949N8D0_9ACTN</name>
<dbReference type="EMBL" id="JAELVF020000001">
    <property type="protein sequence ID" value="MBU7598416.1"/>
    <property type="molecule type" value="Genomic_DNA"/>
</dbReference>
<comment type="caution">
    <text evidence="2">The sequence shown here is derived from an EMBL/GenBank/DDBJ whole genome shotgun (WGS) entry which is preliminary data.</text>
</comment>
<dbReference type="SMART" id="SM00421">
    <property type="entry name" value="HTH_LUXR"/>
    <property type="match status" value="1"/>
</dbReference>
<keyword evidence="3" id="KW-1185">Reference proteome</keyword>
<evidence type="ECO:0000259" key="1">
    <source>
        <dbReference type="SMART" id="SM00421"/>
    </source>
</evidence>
<sequence>MGQVVHNSAEDRSTAELAGHLLALGVDPDAVGLYRRLLSGAPLNLGEADGPVVDRLIELGLAVDNPDGPHQPLLPVPPGAALDLLTRRAALRLEEASAAVAGAYESWRRRVPAPGGGVVAEEVTGADIEKRLGEATAGARNEVLRFDTPPYFWDSARGADTEIAMLRRGIAHRAVYARASLAHPGHLTTNIQPCIDAGEQARVLPELPVKLTIIDDRIGFLGLSLADVDISGSLLVVRPSGLLTALRALFEACWERALPIQATGVVVTTAPGARPGPTERRILAMLVAGVPDSQIIRELGVSRRTFFRRMELLMAQAGAASRFQLALQAQRRGWL</sequence>
<dbReference type="Proteomes" id="UP000694501">
    <property type="component" value="Unassembled WGS sequence"/>
</dbReference>
<dbReference type="PANTHER" id="PTHR34293">
    <property type="entry name" value="HTH-TYPE TRANSCRIPTIONAL REGULATOR TRMBL2"/>
    <property type="match status" value="1"/>
</dbReference>
<accession>A0A949N8D0</accession>
<dbReference type="RefSeq" id="WP_216814963.1">
    <property type="nucleotide sequence ID" value="NZ_JAELVF020000001.1"/>
</dbReference>
<evidence type="ECO:0000313" key="3">
    <source>
        <dbReference type="Proteomes" id="UP000694501"/>
    </source>
</evidence>
<organism evidence="2 3">
    <name type="scientific">Streptomyces tardus</name>
    <dbReference type="NCBI Taxonomy" id="2780544"/>
    <lineage>
        <taxon>Bacteria</taxon>
        <taxon>Bacillati</taxon>
        <taxon>Actinomycetota</taxon>
        <taxon>Actinomycetes</taxon>
        <taxon>Kitasatosporales</taxon>
        <taxon>Streptomycetaceae</taxon>
        <taxon>Streptomyces</taxon>
    </lineage>
</organism>
<gene>
    <name evidence="2" type="ORF">JGS22_012520</name>
</gene>
<proteinExistence type="predicted"/>
<feature type="domain" description="HTH luxR-type" evidence="1">
    <location>
        <begin position="272"/>
        <end position="329"/>
    </location>
</feature>
<dbReference type="PANTHER" id="PTHR34293:SF1">
    <property type="entry name" value="HTH-TYPE TRANSCRIPTIONAL REGULATOR TRMBL2"/>
    <property type="match status" value="1"/>
</dbReference>